<organism evidence="1 2">
    <name type="scientific">Rhabditophanes sp. KR3021</name>
    <dbReference type="NCBI Taxonomy" id="114890"/>
    <lineage>
        <taxon>Eukaryota</taxon>
        <taxon>Metazoa</taxon>
        <taxon>Ecdysozoa</taxon>
        <taxon>Nematoda</taxon>
        <taxon>Chromadorea</taxon>
        <taxon>Rhabditida</taxon>
        <taxon>Tylenchina</taxon>
        <taxon>Panagrolaimomorpha</taxon>
        <taxon>Strongyloidoidea</taxon>
        <taxon>Alloionematidae</taxon>
        <taxon>Rhabditophanes</taxon>
    </lineage>
</organism>
<dbReference type="Proteomes" id="UP000095286">
    <property type="component" value="Unplaced"/>
</dbReference>
<evidence type="ECO:0000313" key="2">
    <source>
        <dbReference type="WBParaSite" id="RSKR_0000467800.1"/>
    </source>
</evidence>
<dbReference type="WBParaSite" id="RSKR_0000467800.1">
    <property type="protein sequence ID" value="RSKR_0000467800.1"/>
    <property type="gene ID" value="RSKR_0000467800"/>
</dbReference>
<name>A0AC35TWK3_9BILA</name>
<reference evidence="2" key="1">
    <citation type="submission" date="2016-11" db="UniProtKB">
        <authorList>
            <consortium name="WormBaseParasite"/>
        </authorList>
    </citation>
    <scope>IDENTIFICATION</scope>
    <source>
        <strain evidence="2">KR3021</strain>
    </source>
</reference>
<evidence type="ECO:0000313" key="1">
    <source>
        <dbReference type="Proteomes" id="UP000095286"/>
    </source>
</evidence>
<accession>A0AC35TWK3</accession>
<proteinExistence type="predicted"/>
<sequence>MVAIDALVIPNRILFESCLQRLRLNLDVYKTLRKLMDINPSAELLVVTKAIKVLNKFAKSKKSNFCYIASLILKKWKSLVVKLCKNKKINGVAMNMKSPQIEYLDTFQIADGFKMNVFAKGAHSVSLKEELNKFDDQKPFRITITKPKNGGNVPMIIRYNPSVKS</sequence>
<protein>
    <submittedName>
        <fullName evidence="2">TFIIS N-terminal domain-containing protein</fullName>
    </submittedName>
</protein>